<comment type="caution">
    <text evidence="2">The sequence shown here is derived from an EMBL/GenBank/DDBJ whole genome shotgun (WGS) entry which is preliminary data.</text>
</comment>
<reference evidence="2 3" key="1">
    <citation type="journal article" date="2022" name="Allergy">
        <title>Genome assembly and annotation of Periplaneta americana reveal a comprehensive cockroach allergen profile.</title>
        <authorList>
            <person name="Wang L."/>
            <person name="Xiong Q."/>
            <person name="Saelim N."/>
            <person name="Wang L."/>
            <person name="Nong W."/>
            <person name="Wan A.T."/>
            <person name="Shi M."/>
            <person name="Liu X."/>
            <person name="Cao Q."/>
            <person name="Hui J.H.L."/>
            <person name="Sookrung N."/>
            <person name="Leung T.F."/>
            <person name="Tungtrongchitr A."/>
            <person name="Tsui S.K.W."/>
        </authorList>
    </citation>
    <scope>NUCLEOTIDE SEQUENCE [LARGE SCALE GENOMIC DNA]</scope>
    <source>
        <strain evidence="2">PWHHKU_190912</strain>
    </source>
</reference>
<feature type="compositionally biased region" description="Basic and acidic residues" evidence="1">
    <location>
        <begin position="61"/>
        <end position="73"/>
    </location>
</feature>
<dbReference type="EMBL" id="JAJSOF020000015">
    <property type="protein sequence ID" value="KAJ4441695.1"/>
    <property type="molecule type" value="Genomic_DNA"/>
</dbReference>
<evidence type="ECO:0000313" key="2">
    <source>
        <dbReference type="EMBL" id="KAJ4441695.1"/>
    </source>
</evidence>
<evidence type="ECO:0000313" key="3">
    <source>
        <dbReference type="Proteomes" id="UP001148838"/>
    </source>
</evidence>
<feature type="region of interest" description="Disordered" evidence="1">
    <location>
        <begin position="19"/>
        <end position="73"/>
    </location>
</feature>
<keyword evidence="3" id="KW-1185">Reference proteome</keyword>
<feature type="compositionally biased region" description="Basic and acidic residues" evidence="1">
    <location>
        <begin position="19"/>
        <end position="40"/>
    </location>
</feature>
<dbReference type="Proteomes" id="UP001148838">
    <property type="component" value="Unassembled WGS sequence"/>
</dbReference>
<accession>A0ABQ8T729</accession>
<protein>
    <submittedName>
        <fullName evidence="2">Uncharacterized protein</fullName>
    </submittedName>
</protein>
<gene>
    <name evidence="2" type="ORF">ANN_11553</name>
</gene>
<sequence length="242" mass="28317">MKVTRGTQGQQWEYVRIREKQREMENTRKTRGKQWEEGERGKHKKNKENTKKIWKTLRGQGEYKENKKNQGKREELEKSLIAEESSARLGSARLGSARLELLLRLEGELRAEPRACFFMSRAGLGTSAVACLKPGYTANLSVVSRKIFGAKRDEVTEEWRKLQNAELHALYSSPDIIRNIKSRRLRWAGHVARMGESRNAYRLLVGRPEGKRPLVRPRRRWEDNIKMDLREVGYDRDWINLA</sequence>
<evidence type="ECO:0000256" key="1">
    <source>
        <dbReference type="SAM" id="MobiDB-lite"/>
    </source>
</evidence>
<proteinExistence type="predicted"/>
<name>A0ABQ8T729_PERAM</name>
<organism evidence="2 3">
    <name type="scientific">Periplaneta americana</name>
    <name type="common">American cockroach</name>
    <name type="synonym">Blatta americana</name>
    <dbReference type="NCBI Taxonomy" id="6978"/>
    <lineage>
        <taxon>Eukaryota</taxon>
        <taxon>Metazoa</taxon>
        <taxon>Ecdysozoa</taxon>
        <taxon>Arthropoda</taxon>
        <taxon>Hexapoda</taxon>
        <taxon>Insecta</taxon>
        <taxon>Pterygota</taxon>
        <taxon>Neoptera</taxon>
        <taxon>Polyneoptera</taxon>
        <taxon>Dictyoptera</taxon>
        <taxon>Blattodea</taxon>
        <taxon>Blattoidea</taxon>
        <taxon>Blattidae</taxon>
        <taxon>Blattinae</taxon>
        <taxon>Periplaneta</taxon>
    </lineage>
</organism>